<name>A0A0G4I722_9ALVE</name>
<sequence length="581" mass="62969">MTKIHYEDFPPEVAERLRLRSASLRESRKSITLLSHPVKTLSSFFFIAARAFKRALVYLISHPLTLFLVVPLFAFALVAQHFEGPHRALIDEARINLEFVAWWLVLGILSSVGLGSGMHSGLLFMFPHIYFVATTAEECGSLDFDMRKNMWNDVMEPGMRFPCDPSASGSSIRQHVVTLPAHGGDPLDGVSSAGGSAASALLDTDAPSFLSIFLKVWPATLLWGAGTALGELPPYAASFAAAKAREADEDFEEIQRELQSNDLMARMKRWMVTFLESHGWWGVVAMSAWPNVMFDVCGICCGHFQMPLSVFFSALLLGKAVLKTGGQTMFFLFLFMRRYDHWKLHVISMLAAHLPFVHIDEKALEAQLEATVERLRTGGLSDSKSGEESEGGSGAEDASWIQSLVGNLSFDKLFRWILAVLIAVFFLSCVDQFAQMRQKEVDEATLEAEADAERQNCGLGPRERETAGHRGATGRGRGEREKGVGGRGGGESVSASPRKGRGGERDEKTFASSSASASSSSSGEKGKAAGAGGTLMPPNWKSSADGGPRKRVTDGTGAPAESPSPTRRSPRLSPSNGDGGT</sequence>
<dbReference type="VEuPathDB" id="CryptoDB:Cvel_11483"/>
<accession>A0A0G4I722</accession>
<keyword evidence="2" id="KW-0812">Transmembrane</keyword>
<gene>
    <name evidence="3" type="ORF">Cvel_11483</name>
</gene>
<feature type="transmembrane region" description="Helical" evidence="2">
    <location>
        <begin position="99"/>
        <end position="118"/>
    </location>
</feature>
<dbReference type="AlphaFoldDB" id="A0A0G4I722"/>
<dbReference type="EMBL" id="CDMZ01005351">
    <property type="protein sequence ID" value="CEM52748.1"/>
    <property type="molecule type" value="Genomic_DNA"/>
</dbReference>
<dbReference type="PhylomeDB" id="A0A0G4I722"/>
<feature type="compositionally biased region" description="Low complexity" evidence="1">
    <location>
        <begin position="511"/>
        <end position="523"/>
    </location>
</feature>
<evidence type="ECO:0000313" key="3">
    <source>
        <dbReference type="EMBL" id="CEM52748.1"/>
    </source>
</evidence>
<keyword evidence="2" id="KW-1133">Transmembrane helix</keyword>
<evidence type="ECO:0008006" key="4">
    <source>
        <dbReference type="Google" id="ProtNLM"/>
    </source>
</evidence>
<feature type="transmembrane region" description="Helical" evidence="2">
    <location>
        <begin position="413"/>
        <end position="430"/>
    </location>
</feature>
<keyword evidence="2" id="KW-0472">Membrane</keyword>
<feature type="compositionally biased region" description="Low complexity" evidence="1">
    <location>
        <begin position="559"/>
        <end position="575"/>
    </location>
</feature>
<reference evidence="3" key="1">
    <citation type="submission" date="2014-11" db="EMBL/GenBank/DDBJ databases">
        <authorList>
            <person name="Otto D Thomas"/>
            <person name="Naeem Raeece"/>
        </authorList>
    </citation>
    <scope>NUCLEOTIDE SEQUENCE</scope>
</reference>
<proteinExistence type="predicted"/>
<protein>
    <recommendedName>
        <fullName evidence="4">Vacuole membrane protein 1</fullName>
    </recommendedName>
</protein>
<feature type="transmembrane region" description="Helical" evidence="2">
    <location>
        <begin position="55"/>
        <end position="79"/>
    </location>
</feature>
<evidence type="ECO:0000256" key="2">
    <source>
        <dbReference type="SAM" id="Phobius"/>
    </source>
</evidence>
<feature type="region of interest" description="Disordered" evidence="1">
    <location>
        <begin position="451"/>
        <end position="581"/>
    </location>
</feature>
<evidence type="ECO:0000256" key="1">
    <source>
        <dbReference type="SAM" id="MobiDB-lite"/>
    </source>
</evidence>
<organism evidence="3">
    <name type="scientific">Chromera velia CCMP2878</name>
    <dbReference type="NCBI Taxonomy" id="1169474"/>
    <lineage>
        <taxon>Eukaryota</taxon>
        <taxon>Sar</taxon>
        <taxon>Alveolata</taxon>
        <taxon>Colpodellida</taxon>
        <taxon>Chromeraceae</taxon>
        <taxon>Chromera</taxon>
    </lineage>
</organism>